<dbReference type="Pfam" id="PF13638">
    <property type="entry name" value="PIN_4"/>
    <property type="match status" value="1"/>
</dbReference>
<dbReference type="InterPro" id="IPR029060">
    <property type="entry name" value="PIN-like_dom_sf"/>
</dbReference>
<dbReference type="Proteomes" id="UP000019225">
    <property type="component" value="Chromosome"/>
</dbReference>
<evidence type="ECO:0000313" key="8">
    <source>
        <dbReference type="Proteomes" id="UP000019225"/>
    </source>
</evidence>
<dbReference type="STRING" id="1449976.KALB_5385"/>
<feature type="domain" description="PIN" evidence="6">
    <location>
        <begin position="162"/>
        <end position="315"/>
    </location>
</feature>
<accession>W5WD21</accession>
<dbReference type="HOGENOM" id="CLU_1019098_0_0_11"/>
<reference evidence="7 8" key="1">
    <citation type="journal article" date="2014" name="BMC Genomics">
        <title>Complete genome sequence of producer of the glycopeptide antibiotic Aculeximycin Kutzneria albida DSM 43870T, a representative of minor genus of Pseudonocardiaceae.</title>
        <authorList>
            <person name="Rebets Y."/>
            <person name="Tokovenko B."/>
            <person name="Lushchyk I."/>
            <person name="Ruckert C."/>
            <person name="Zaburannyi N."/>
            <person name="Bechthold A."/>
            <person name="Kalinowski J."/>
            <person name="Luzhetskyy A."/>
        </authorList>
    </citation>
    <scope>NUCLEOTIDE SEQUENCE [LARGE SCALE GENOMIC DNA]</scope>
    <source>
        <strain evidence="7">DSM 43870</strain>
    </source>
</reference>
<keyword evidence="3" id="KW-0378">Hydrolase</keyword>
<proteinExistence type="predicted"/>
<dbReference type="Gene3D" id="3.40.50.1010">
    <property type="entry name" value="5'-nuclease"/>
    <property type="match status" value="1"/>
</dbReference>
<keyword evidence="8" id="KW-1185">Reference proteome</keyword>
<protein>
    <recommendedName>
        <fullName evidence="6">PIN domain-containing protein</fullName>
    </recommendedName>
</protein>
<dbReference type="eggNOG" id="ENOG5033QK2">
    <property type="taxonomic scope" value="Bacteria"/>
</dbReference>
<sequence>MDSWPPEGQLDLAAAVRTGRRVACFPTPAGGRLPDMLVTCLPGVDRRNLRSTLREVCTDVGNLRGGGGLTAVERLNAYLDWAVVSVQKLGSQISAADIRRLIMTPRYELLLTFVGKVLDGVHAYPVNGLLNIEFDQRLAALEAARDAVEQQIQRWSRVGEFVVPDTSFYINHKEKLEEADFAPLIPAREEPIHVLVPIVVVDELDNLKQHSNRYVRWRAGYTLAVLDRVCRSSMGPVRLQDEDFSALNTGGIPRGEVTIEVVLDPPGHRRLPINDDEIVARAVALQPLAAREITLVTYDTGQAMRGRSAGLKVAKLQKQLEKEPPVQ</sequence>
<evidence type="ECO:0000256" key="4">
    <source>
        <dbReference type="ARBA" id="ARBA00022842"/>
    </source>
</evidence>
<evidence type="ECO:0000256" key="3">
    <source>
        <dbReference type="ARBA" id="ARBA00022801"/>
    </source>
</evidence>
<dbReference type="InterPro" id="IPR002716">
    <property type="entry name" value="PIN_dom"/>
</dbReference>
<dbReference type="RefSeq" id="WP_051913340.1">
    <property type="nucleotide sequence ID" value="NZ_CP007155.1"/>
</dbReference>
<dbReference type="GO" id="GO:0046872">
    <property type="term" value="F:metal ion binding"/>
    <property type="evidence" value="ECO:0007669"/>
    <property type="project" value="UniProtKB-KW"/>
</dbReference>
<dbReference type="AlphaFoldDB" id="W5WD21"/>
<dbReference type="EMBL" id="CP007155">
    <property type="protein sequence ID" value="AHH98747.1"/>
    <property type="molecule type" value="Genomic_DNA"/>
</dbReference>
<keyword evidence="4" id="KW-0460">Magnesium</keyword>
<evidence type="ECO:0000256" key="1">
    <source>
        <dbReference type="ARBA" id="ARBA00022722"/>
    </source>
</evidence>
<dbReference type="SUPFAM" id="SSF88723">
    <property type="entry name" value="PIN domain-like"/>
    <property type="match status" value="1"/>
</dbReference>
<keyword evidence="5" id="KW-0175">Coiled coil</keyword>
<evidence type="ECO:0000259" key="6">
    <source>
        <dbReference type="Pfam" id="PF13638"/>
    </source>
</evidence>
<gene>
    <name evidence="7" type="ORF">KALB_5385</name>
</gene>
<keyword evidence="1" id="KW-0540">Nuclease</keyword>
<name>W5WD21_9PSEU</name>
<feature type="coiled-coil region" evidence="5">
    <location>
        <begin position="131"/>
        <end position="158"/>
    </location>
</feature>
<evidence type="ECO:0000313" key="7">
    <source>
        <dbReference type="EMBL" id="AHH98747.1"/>
    </source>
</evidence>
<dbReference type="GO" id="GO:0016787">
    <property type="term" value="F:hydrolase activity"/>
    <property type="evidence" value="ECO:0007669"/>
    <property type="project" value="UniProtKB-KW"/>
</dbReference>
<dbReference type="KEGG" id="kal:KALB_5385"/>
<organism evidence="7 8">
    <name type="scientific">Kutzneria albida DSM 43870</name>
    <dbReference type="NCBI Taxonomy" id="1449976"/>
    <lineage>
        <taxon>Bacteria</taxon>
        <taxon>Bacillati</taxon>
        <taxon>Actinomycetota</taxon>
        <taxon>Actinomycetes</taxon>
        <taxon>Pseudonocardiales</taxon>
        <taxon>Pseudonocardiaceae</taxon>
        <taxon>Kutzneria</taxon>
    </lineage>
</organism>
<dbReference type="OrthoDB" id="5145858at2"/>
<keyword evidence="2" id="KW-0479">Metal-binding</keyword>
<evidence type="ECO:0000256" key="5">
    <source>
        <dbReference type="SAM" id="Coils"/>
    </source>
</evidence>
<evidence type="ECO:0000256" key="2">
    <source>
        <dbReference type="ARBA" id="ARBA00022723"/>
    </source>
</evidence>
<dbReference type="GO" id="GO:0004518">
    <property type="term" value="F:nuclease activity"/>
    <property type="evidence" value="ECO:0007669"/>
    <property type="project" value="UniProtKB-KW"/>
</dbReference>